<evidence type="ECO:0000313" key="1">
    <source>
        <dbReference type="EMBL" id="KAJ7191239.1"/>
    </source>
</evidence>
<protein>
    <submittedName>
        <fullName evidence="1">Uncharacterized protein</fullName>
    </submittedName>
</protein>
<accession>A0AAD6UQ09</accession>
<proteinExistence type="predicted"/>
<gene>
    <name evidence="1" type="ORF">GGX14DRAFT_407303</name>
</gene>
<dbReference type="AlphaFoldDB" id="A0AAD6UQ09"/>
<dbReference type="EMBL" id="JARJCW010000135">
    <property type="protein sequence ID" value="KAJ7191239.1"/>
    <property type="molecule type" value="Genomic_DNA"/>
</dbReference>
<organism evidence="1 2">
    <name type="scientific">Mycena pura</name>
    <dbReference type="NCBI Taxonomy" id="153505"/>
    <lineage>
        <taxon>Eukaryota</taxon>
        <taxon>Fungi</taxon>
        <taxon>Dikarya</taxon>
        <taxon>Basidiomycota</taxon>
        <taxon>Agaricomycotina</taxon>
        <taxon>Agaricomycetes</taxon>
        <taxon>Agaricomycetidae</taxon>
        <taxon>Agaricales</taxon>
        <taxon>Marasmiineae</taxon>
        <taxon>Mycenaceae</taxon>
        <taxon>Mycena</taxon>
    </lineage>
</organism>
<sequence>MPPASTGSSLVAIGESLGCWSNAKYGCLLRMMRSEPGRNSAQLAKHRFEFGKHFYYPLRRAGDSGVRTFTATDSAIWELVARVGAEVYDSPPWRREITSCPRAFTARSFTAECGTRRRLTTRAQRKRHTAATWSRAKFGGAASATSPTARSASLWCVARTRPLTAELAHTQTLHVPQNIAPMLIIVRVGLGHTTPTSMTVRGPTRPTATRSLAFAPAASESVHGCGSSLDEGGVQLTDIGVAMYWQTERVK</sequence>
<keyword evidence="2" id="KW-1185">Reference proteome</keyword>
<evidence type="ECO:0000313" key="2">
    <source>
        <dbReference type="Proteomes" id="UP001219525"/>
    </source>
</evidence>
<reference evidence="1" key="1">
    <citation type="submission" date="2023-03" db="EMBL/GenBank/DDBJ databases">
        <title>Massive genome expansion in bonnet fungi (Mycena s.s.) driven by repeated elements and novel gene families across ecological guilds.</title>
        <authorList>
            <consortium name="Lawrence Berkeley National Laboratory"/>
            <person name="Harder C.B."/>
            <person name="Miyauchi S."/>
            <person name="Viragh M."/>
            <person name="Kuo A."/>
            <person name="Thoen E."/>
            <person name="Andreopoulos B."/>
            <person name="Lu D."/>
            <person name="Skrede I."/>
            <person name="Drula E."/>
            <person name="Henrissat B."/>
            <person name="Morin E."/>
            <person name="Kohler A."/>
            <person name="Barry K."/>
            <person name="LaButti K."/>
            <person name="Morin E."/>
            <person name="Salamov A."/>
            <person name="Lipzen A."/>
            <person name="Mereny Z."/>
            <person name="Hegedus B."/>
            <person name="Baldrian P."/>
            <person name="Stursova M."/>
            <person name="Weitz H."/>
            <person name="Taylor A."/>
            <person name="Grigoriev I.V."/>
            <person name="Nagy L.G."/>
            <person name="Martin F."/>
            <person name="Kauserud H."/>
        </authorList>
    </citation>
    <scope>NUCLEOTIDE SEQUENCE</scope>
    <source>
        <strain evidence="1">9144</strain>
    </source>
</reference>
<comment type="caution">
    <text evidence="1">The sequence shown here is derived from an EMBL/GenBank/DDBJ whole genome shotgun (WGS) entry which is preliminary data.</text>
</comment>
<dbReference type="Proteomes" id="UP001219525">
    <property type="component" value="Unassembled WGS sequence"/>
</dbReference>
<name>A0AAD6UQ09_9AGAR</name>